<evidence type="ECO:0000313" key="3">
    <source>
        <dbReference type="Proteomes" id="UP000197019"/>
    </source>
</evidence>
<reference evidence="2 3" key="1">
    <citation type="submission" date="2017-06" db="EMBL/GenBank/DDBJ databases">
        <title>Genome Sequencing of the methanotroph Methylovulum psychrotolerants str. HV10-M2 isolated from a high-altitude environment.</title>
        <authorList>
            <person name="Mateos-Rivera A."/>
        </authorList>
    </citation>
    <scope>NUCLEOTIDE SEQUENCE [LARGE SCALE GENOMIC DNA]</scope>
    <source>
        <strain evidence="2 3">HV10_M2</strain>
    </source>
</reference>
<dbReference type="RefSeq" id="WP_088621299.1">
    <property type="nucleotide sequence ID" value="NZ_CP022129.1"/>
</dbReference>
<name>A0A1Z4C4F8_9GAMM</name>
<sequence>MNLYNSYCYPDIQSVADSVQSRLVLDGFGLIQSVTPTSANDLAVVYLSSDSVAHSATLYVPDCARLGFDSSYTGLSVADSLDLAWAVVAVLAVAFGFKILKRSF</sequence>
<keyword evidence="1" id="KW-1133">Transmembrane helix</keyword>
<dbReference type="AlphaFoldDB" id="A0A1Z4C4F8"/>
<dbReference type="KEGG" id="mpsy:CEK71_21545"/>
<dbReference type="Proteomes" id="UP000197019">
    <property type="component" value="Chromosome"/>
</dbReference>
<proteinExistence type="predicted"/>
<accession>A0A1Z4C4F8</accession>
<gene>
    <name evidence="2" type="ORF">CEK71_21545</name>
</gene>
<dbReference type="EMBL" id="CP022129">
    <property type="protein sequence ID" value="ASF48432.1"/>
    <property type="molecule type" value="Genomic_DNA"/>
</dbReference>
<keyword evidence="1" id="KW-0472">Membrane</keyword>
<protein>
    <submittedName>
        <fullName evidence="2">Uncharacterized protein</fullName>
    </submittedName>
</protein>
<keyword evidence="1" id="KW-0812">Transmembrane</keyword>
<evidence type="ECO:0000313" key="2">
    <source>
        <dbReference type="EMBL" id="ASF48432.1"/>
    </source>
</evidence>
<keyword evidence="3" id="KW-1185">Reference proteome</keyword>
<feature type="transmembrane region" description="Helical" evidence="1">
    <location>
        <begin position="83"/>
        <end position="100"/>
    </location>
</feature>
<organism evidence="2 3">
    <name type="scientific">Methylovulum psychrotolerans</name>
    <dbReference type="NCBI Taxonomy" id="1704499"/>
    <lineage>
        <taxon>Bacteria</taxon>
        <taxon>Pseudomonadati</taxon>
        <taxon>Pseudomonadota</taxon>
        <taxon>Gammaproteobacteria</taxon>
        <taxon>Methylococcales</taxon>
        <taxon>Methylococcaceae</taxon>
        <taxon>Methylovulum</taxon>
    </lineage>
</organism>
<evidence type="ECO:0000256" key="1">
    <source>
        <dbReference type="SAM" id="Phobius"/>
    </source>
</evidence>